<proteinExistence type="predicted"/>
<reference evidence="1 2" key="1">
    <citation type="submission" date="2019-03" db="EMBL/GenBank/DDBJ databases">
        <title>First draft genome of Liparis tanakae, snailfish: a comprehensive survey of snailfish specific genes.</title>
        <authorList>
            <person name="Kim W."/>
            <person name="Song I."/>
            <person name="Jeong J.-H."/>
            <person name="Kim D."/>
            <person name="Kim S."/>
            <person name="Ryu S."/>
            <person name="Song J.Y."/>
            <person name="Lee S.K."/>
        </authorList>
    </citation>
    <scope>NUCLEOTIDE SEQUENCE [LARGE SCALE GENOMIC DNA]</scope>
    <source>
        <tissue evidence="1">Muscle</tissue>
    </source>
</reference>
<accession>A0A4Z2F5K4</accession>
<keyword evidence="2" id="KW-1185">Reference proteome</keyword>
<evidence type="ECO:0000313" key="2">
    <source>
        <dbReference type="Proteomes" id="UP000314294"/>
    </source>
</evidence>
<protein>
    <submittedName>
        <fullName evidence="1">Uncharacterized protein</fullName>
    </submittedName>
</protein>
<dbReference type="Proteomes" id="UP000314294">
    <property type="component" value="Unassembled WGS sequence"/>
</dbReference>
<organism evidence="1 2">
    <name type="scientific">Liparis tanakae</name>
    <name type="common">Tanaka's snailfish</name>
    <dbReference type="NCBI Taxonomy" id="230148"/>
    <lineage>
        <taxon>Eukaryota</taxon>
        <taxon>Metazoa</taxon>
        <taxon>Chordata</taxon>
        <taxon>Craniata</taxon>
        <taxon>Vertebrata</taxon>
        <taxon>Euteleostomi</taxon>
        <taxon>Actinopterygii</taxon>
        <taxon>Neopterygii</taxon>
        <taxon>Teleostei</taxon>
        <taxon>Neoteleostei</taxon>
        <taxon>Acanthomorphata</taxon>
        <taxon>Eupercaria</taxon>
        <taxon>Perciformes</taxon>
        <taxon>Cottioidei</taxon>
        <taxon>Cottales</taxon>
        <taxon>Liparidae</taxon>
        <taxon>Liparis</taxon>
    </lineage>
</organism>
<dbReference type="EMBL" id="SRLO01001620">
    <property type="protein sequence ID" value="TNN36427.1"/>
    <property type="molecule type" value="Genomic_DNA"/>
</dbReference>
<dbReference type="AlphaFoldDB" id="A0A4Z2F5K4"/>
<name>A0A4Z2F5K4_9TELE</name>
<gene>
    <name evidence="1" type="ORF">EYF80_053411</name>
</gene>
<sequence>MDRRRVEGRGAAAHACGVTLRHVCTWQSGFCVDGETADWQLHLGMCTMLLHQKLLHQKLLHQKLLHQKLLHQKLLHQKLL</sequence>
<comment type="caution">
    <text evidence="1">The sequence shown here is derived from an EMBL/GenBank/DDBJ whole genome shotgun (WGS) entry which is preliminary data.</text>
</comment>
<evidence type="ECO:0000313" key="1">
    <source>
        <dbReference type="EMBL" id="TNN36427.1"/>
    </source>
</evidence>